<dbReference type="PANTHER" id="PTHR22050">
    <property type="entry name" value="RW1 PROTEIN HOMOLOG"/>
    <property type="match status" value="1"/>
</dbReference>
<comment type="caution">
    <text evidence="4">The sequence shown here is derived from an EMBL/GenBank/DDBJ whole genome shotgun (WGS) entry which is preliminary data.</text>
</comment>
<dbReference type="PANTHER" id="PTHR22050:SF0">
    <property type="entry name" value="TRANSMEMBRANE PROTEIN 131 HOMOLOG"/>
    <property type="match status" value="1"/>
</dbReference>
<feature type="compositionally biased region" description="Basic and acidic residues" evidence="1">
    <location>
        <begin position="1457"/>
        <end position="1486"/>
    </location>
</feature>
<feature type="chain" id="PRO_5035441004" description="TMEM131 second Ig-like domain-containing protein" evidence="2">
    <location>
        <begin position="29"/>
        <end position="1747"/>
    </location>
</feature>
<dbReference type="OrthoDB" id="168404at2759"/>
<protein>
    <recommendedName>
        <fullName evidence="3">TMEM131 second Ig-like domain-containing protein</fullName>
    </recommendedName>
</protein>
<accession>A0A8K1C4L1</accession>
<feature type="compositionally biased region" description="Polar residues" evidence="1">
    <location>
        <begin position="1558"/>
        <end position="1567"/>
    </location>
</feature>
<feature type="compositionally biased region" description="Polar residues" evidence="1">
    <location>
        <begin position="1400"/>
        <end position="1410"/>
    </location>
</feature>
<organism evidence="4 5">
    <name type="scientific">Pythium oligandrum</name>
    <name type="common">Mycoparasitic fungus</name>
    <dbReference type="NCBI Taxonomy" id="41045"/>
    <lineage>
        <taxon>Eukaryota</taxon>
        <taxon>Sar</taxon>
        <taxon>Stramenopiles</taxon>
        <taxon>Oomycota</taxon>
        <taxon>Peronosporomycetes</taxon>
        <taxon>Pythiales</taxon>
        <taxon>Pythiaceae</taxon>
        <taxon>Pythium</taxon>
    </lineage>
</organism>
<sequence length="1747" mass="192066">MARTRGVHAVASALLLLLLLATVTVTVAVTGQALEFDDPRIVPAPHQTKREHAAVDTIAVGALFSQQYLELSDDDELLLGGRGRSRSDGISITRAMAESDRHPMDQMLEDGAVVFDPDRIDLGLIATCLPTISIVEVVNNGSRPWRIDDAWIEHSSFTLSNNPRYIVLDPGQKISLTIYYLGRDPGVIDTYLFLSTTAGMFAVSIVGHVRANDFDAQAIRTSMPPGASFEIPIRLTNPSNELMLISEIFTTNGDGQIVLPHSDEWSYPDVREEMGLPDGSSLWEIPPGQTKTVARFLFTAAPDVSKLYRSVLHISSSLVHILIPVEMEVFKDELRVEPTDVDIGVFTNNHERRDVVLSLHNTAPRAVAIRELIVTDSYGMEISATLQGPTIVPAYSRIKQAITIQARRMKSGHGHATLFLKTNATIVQHPHHTIRLRGFSMHGHLAVRMKENVINIMGVSDVRHNTTAANATVSGVVNSMPGTPMLYNETMRHEIRLRNRFDRALELERVWKHGDCGWEFVIEDFKMGVVGPGETFPDITVRVSPSDYVKNSAEQNVKVPRAFPRLTSRTCMLAIETNASTHHVPVFMHHGITRLSSTRRFQEHSSVASKCPAPNITITTTPPPTPSTWQEILPSFGSKLCRSMVLDIGKITTTGSRVEKINVTNVNPVALHLEYQDTRGNASIRFNSVVRASVTPDPRASVDMAMIGAAWTRRATLKAQTSSETSSKHMIPPGHALAVVLRITMLDLNAGEYLDPVLVLETEFEVVHVLMRYEAVDGHIYPDKPHIIVPPTHPGQAGVMDLFYHSTVNHNAAVVRAVVNGEGVGLRKMPVVLPGNATSRVSVFLFPPKYYEACRSGRFYARCFVYGSKDNDDEHESFSDFGELVTQHDLDAWRKRFDSWTVEVNGEQVEQELESHLVVATDVMEVASIKFSIPLVRPKFLDTNHIEFSLTETHTLAQTWVNVHNPSDYVIHLELAISTYDQDMFYICDHQLTESECLQEWQNLEPSAELPNGRPPFCFRQQLHRVAGRHRVQLGPIYFVPTIVENHWSSQFFVRNELTHIESLWVTASSGEGVLAMALLTSTTDDHRKSQRLSLDDFANMVSTLDGDGKCKGEASSAKCFDSYSSTQLLELTNEGRFNVELKSIQVVGSSESFSLSLHDQGLVNVDAIGPMVIQPQERVVVGVTFNPNCIHTQTETTLELETRRGTTHLHLTGDIPESAAFECRRARATATAREWLRMLWQVAVVVASAISVVAITKNSLFFWKLWHRDVISQPVQAAFESTEVTAADVVKDPVAQDSLRKLSEMLEALEQTLSVPSGSVTTPAVEKLLTTRRAKENLIQSKENEDVESLVTDTTSSEASGDVPSSPEPVKSSQSAGEVEPPTNITSDAARVPLASPATAGSSAPQDNQDTVRRHASPLSKQKRAKRSKNKNSKAEVDNQEASPFTPALPITQDTPLHEKHVKVKEEAYEDNQHGSQGEEREYDASRTLSRSSGFEAHQGNQESYATHRDDKARDDEHQDQQTTSSLRPFALSADDEWNDLSFESLQSEIGKLLVTGDTTSTVNSQSRKDSRERHTASAFSDGFGSPAFALSGDTRQPATATLHPAISSSSSTAPPGFTPEDANPEASRAAFERLFHKRPGGVSAHQLLFQAESTLETGASTAIPSAFSGRYSLFGPTLASAVASSTRPSPAFGFVTDDTGASGVGSIGSSRSQKVVSDDVFSALGNHLATLGGVELTSPSNRKRV</sequence>
<dbReference type="InterPro" id="IPR039877">
    <property type="entry name" value="TMEM131-like"/>
</dbReference>
<keyword evidence="5" id="KW-1185">Reference proteome</keyword>
<dbReference type="Pfam" id="PF24495">
    <property type="entry name" value="Ig_TMEM131_2"/>
    <property type="match status" value="1"/>
</dbReference>
<feature type="compositionally biased region" description="Basic residues" evidence="1">
    <location>
        <begin position="1422"/>
        <end position="1433"/>
    </location>
</feature>
<dbReference type="Proteomes" id="UP000794436">
    <property type="component" value="Unassembled WGS sequence"/>
</dbReference>
<feature type="compositionally biased region" description="Polar residues" evidence="1">
    <location>
        <begin position="1488"/>
        <end position="1506"/>
    </location>
</feature>
<reference evidence="4" key="1">
    <citation type="submission" date="2019-03" db="EMBL/GenBank/DDBJ databases">
        <title>Long read genome sequence of the mycoparasitic Pythium oligandrum ATCC 38472 isolated from sugarbeet rhizosphere.</title>
        <authorList>
            <person name="Gaulin E."/>
        </authorList>
    </citation>
    <scope>NUCLEOTIDE SEQUENCE</scope>
    <source>
        <strain evidence="4">ATCC 38472_TT</strain>
    </source>
</reference>
<evidence type="ECO:0000313" key="4">
    <source>
        <dbReference type="EMBL" id="TMW56336.1"/>
    </source>
</evidence>
<feature type="signal peptide" evidence="2">
    <location>
        <begin position="1"/>
        <end position="28"/>
    </location>
</feature>
<dbReference type="GO" id="GO:0016020">
    <property type="term" value="C:membrane"/>
    <property type="evidence" value="ECO:0007669"/>
    <property type="project" value="TreeGrafter"/>
</dbReference>
<feature type="region of interest" description="Disordered" evidence="1">
    <location>
        <begin position="1337"/>
        <end position="1532"/>
    </location>
</feature>
<evidence type="ECO:0000259" key="3">
    <source>
        <dbReference type="Pfam" id="PF24495"/>
    </source>
</evidence>
<dbReference type="EMBL" id="SPLM01000145">
    <property type="protein sequence ID" value="TMW56336.1"/>
    <property type="molecule type" value="Genomic_DNA"/>
</dbReference>
<evidence type="ECO:0000256" key="1">
    <source>
        <dbReference type="SAM" id="MobiDB-lite"/>
    </source>
</evidence>
<dbReference type="InterPro" id="IPR056311">
    <property type="entry name" value="TMEM131_Ig_2"/>
</dbReference>
<evidence type="ECO:0000256" key="2">
    <source>
        <dbReference type="SAM" id="SignalP"/>
    </source>
</evidence>
<feature type="domain" description="TMEM131 second Ig-like" evidence="3">
    <location>
        <begin position="220"/>
        <end position="301"/>
    </location>
</feature>
<name>A0A8K1C4L1_PYTOL</name>
<evidence type="ECO:0000313" key="5">
    <source>
        <dbReference type="Proteomes" id="UP000794436"/>
    </source>
</evidence>
<keyword evidence="2" id="KW-0732">Signal</keyword>
<feature type="compositionally biased region" description="Basic and acidic residues" evidence="1">
    <location>
        <begin position="1507"/>
        <end position="1521"/>
    </location>
</feature>
<gene>
    <name evidence="4" type="ORF">Poli38472_006346</name>
</gene>
<proteinExistence type="predicted"/>
<feature type="compositionally biased region" description="Basic and acidic residues" evidence="1">
    <location>
        <begin position="1568"/>
        <end position="1577"/>
    </location>
</feature>
<feature type="region of interest" description="Disordered" evidence="1">
    <location>
        <begin position="1554"/>
        <end position="1626"/>
    </location>
</feature>